<feature type="transmembrane region" description="Helical" evidence="4">
    <location>
        <begin position="12"/>
        <end position="36"/>
    </location>
</feature>
<dbReference type="HOGENOM" id="CLU_001265_10_3_6"/>
<feature type="transmembrane region" description="Helical" evidence="4">
    <location>
        <begin position="106"/>
        <end position="131"/>
    </location>
</feature>
<keyword evidence="2 4" id="KW-1133">Transmembrane helix</keyword>
<dbReference type="KEGG" id="xne:XNC1_4238"/>
<dbReference type="PANTHER" id="PTHR23531:SF2">
    <property type="entry name" value="PERMEASE"/>
    <property type="match status" value="1"/>
</dbReference>
<feature type="transmembrane region" description="Helical" evidence="4">
    <location>
        <begin position="341"/>
        <end position="358"/>
    </location>
</feature>
<feature type="transmembrane region" description="Helical" evidence="4">
    <location>
        <begin position="167"/>
        <end position="195"/>
    </location>
</feature>
<dbReference type="Proteomes" id="UP000008075">
    <property type="component" value="Chromosome"/>
</dbReference>
<dbReference type="PROSITE" id="PS50850">
    <property type="entry name" value="MFS"/>
    <property type="match status" value="1"/>
</dbReference>
<protein>
    <submittedName>
        <fullName evidence="6">Transport protein</fullName>
    </submittedName>
</protein>
<feature type="transmembrane region" description="Helical" evidence="4">
    <location>
        <begin position="143"/>
        <end position="161"/>
    </location>
</feature>
<organism evidence="6 7">
    <name type="scientific">Xenorhabdus nematophila (strain ATCC 19061 / DSM 3370 / CCUG 14189 / LMG 1036 / NCIMB 9965 / AN6)</name>
    <dbReference type="NCBI Taxonomy" id="406817"/>
    <lineage>
        <taxon>Bacteria</taxon>
        <taxon>Pseudomonadati</taxon>
        <taxon>Pseudomonadota</taxon>
        <taxon>Gammaproteobacteria</taxon>
        <taxon>Enterobacterales</taxon>
        <taxon>Morganellaceae</taxon>
        <taxon>Xenorhabdus</taxon>
    </lineage>
</organism>
<dbReference type="NCBIfam" id="NF003477">
    <property type="entry name" value="PRK05122.1"/>
    <property type="match status" value="1"/>
</dbReference>
<feature type="transmembrane region" description="Helical" evidence="4">
    <location>
        <begin position="216"/>
        <end position="239"/>
    </location>
</feature>
<dbReference type="AlphaFoldDB" id="D3VDM1"/>
<dbReference type="GeneID" id="24903574"/>
<dbReference type="EMBL" id="FN667742">
    <property type="protein sequence ID" value="CBJ92261.1"/>
    <property type="molecule type" value="Genomic_DNA"/>
</dbReference>
<sequence>MYRIKNDFVSACLISSILFFAIVSLGLSLAILPLYVNKVLGYSPFFVGIVVAVESISTLLSRTHSGRFSDNHGPKKGMFLGLFLTFISGFLCYLCFVSLTPSVVTFIVIILSRILMGIGESLIFTCSGTWPIGLVGKAHAGKIMSWVGIAMFLGLAIGNYFGTWSYYNIGIIYSALLMTFLPVIGLFFAIIVRTVKIYPKKNKLSLLFAINRTWKAGLGFALANVGYASTTAFLVLFFIQKGWEKDAAFSLALFGLGYVASRLTLGWMADSSGLKLTLFSLLLESIGLLLIGLSTTPHSAMLGSFLTGFGLSMIYPLLALPALNSMPDENIGLALSTYESCFDIGILLAGFVGGSIISQLGYEAVFIFAFFCCLIAMYFSILAYKQLNRSGKDFLRQ</sequence>
<proteinExistence type="predicted"/>
<evidence type="ECO:0000256" key="1">
    <source>
        <dbReference type="ARBA" id="ARBA00022692"/>
    </source>
</evidence>
<evidence type="ECO:0000313" key="7">
    <source>
        <dbReference type="Proteomes" id="UP000008075"/>
    </source>
</evidence>
<dbReference type="InterPro" id="IPR036259">
    <property type="entry name" value="MFS_trans_sf"/>
</dbReference>
<keyword evidence="7" id="KW-1185">Reference proteome</keyword>
<gene>
    <name evidence="6" type="ordered locus">XNC1_4238</name>
</gene>
<dbReference type="SUPFAM" id="SSF103473">
    <property type="entry name" value="MFS general substrate transporter"/>
    <property type="match status" value="1"/>
</dbReference>
<evidence type="ECO:0000256" key="2">
    <source>
        <dbReference type="ARBA" id="ARBA00022989"/>
    </source>
</evidence>
<dbReference type="InterPro" id="IPR052714">
    <property type="entry name" value="MFS_Exporter"/>
</dbReference>
<feature type="transmembrane region" description="Helical" evidence="4">
    <location>
        <begin position="276"/>
        <end position="294"/>
    </location>
</feature>
<evidence type="ECO:0000259" key="5">
    <source>
        <dbReference type="PROSITE" id="PS50850"/>
    </source>
</evidence>
<evidence type="ECO:0000256" key="3">
    <source>
        <dbReference type="ARBA" id="ARBA00023136"/>
    </source>
</evidence>
<feature type="domain" description="Major facilitator superfamily (MFS) profile" evidence="5">
    <location>
        <begin position="205"/>
        <end position="397"/>
    </location>
</feature>
<dbReference type="GO" id="GO:0022857">
    <property type="term" value="F:transmembrane transporter activity"/>
    <property type="evidence" value="ECO:0007669"/>
    <property type="project" value="InterPro"/>
</dbReference>
<dbReference type="RefSeq" id="WP_013185553.1">
    <property type="nucleotide sequence ID" value="NC_014228.1"/>
</dbReference>
<evidence type="ECO:0000313" key="6">
    <source>
        <dbReference type="EMBL" id="CBJ92261.1"/>
    </source>
</evidence>
<dbReference type="eggNOG" id="COG2814">
    <property type="taxonomic scope" value="Bacteria"/>
</dbReference>
<feature type="transmembrane region" description="Helical" evidence="4">
    <location>
        <begin position="42"/>
        <end position="60"/>
    </location>
</feature>
<evidence type="ECO:0000256" key="4">
    <source>
        <dbReference type="SAM" id="Phobius"/>
    </source>
</evidence>
<dbReference type="InterPro" id="IPR020846">
    <property type="entry name" value="MFS_dom"/>
</dbReference>
<dbReference type="Pfam" id="PF07690">
    <property type="entry name" value="MFS_1"/>
    <property type="match status" value="1"/>
</dbReference>
<reference evidence="6 7" key="1">
    <citation type="journal article" date="2011" name="PLoS ONE">
        <title>The entomopathogenic bacterial endosymbionts xenorhabdus and photorhabdus: convergent lifestyles from divergent genomes.</title>
        <authorList>
            <person name="Chaston J.M."/>
            <person name="Suen G."/>
            <person name="Tucker S.L."/>
            <person name="Andersen A.W."/>
            <person name="Bhasin A."/>
            <person name="Bode E."/>
            <person name="Bode H.B."/>
            <person name="Brachmann A.O."/>
            <person name="Cowles C.E."/>
            <person name="Cowles K.N."/>
            <person name="Darby C."/>
            <person name="de Leon L."/>
            <person name="Drace K."/>
            <person name="Du Z."/>
            <person name="Givaudan A."/>
            <person name="Herbert Tran E.E."/>
            <person name="Jewell K.A."/>
            <person name="Knack J.J."/>
            <person name="Krasomil-Osterfeld K.C."/>
            <person name="Kukor R."/>
            <person name="Lanois A."/>
            <person name="Latreille P."/>
            <person name="Leimgruber N.K."/>
            <person name="Lipke C.M."/>
            <person name="Liu R."/>
            <person name="Lu X."/>
            <person name="Martens E.C."/>
            <person name="Marri P.R."/>
            <person name="Medigue C."/>
            <person name="Menard M.L."/>
            <person name="Miller N.M."/>
            <person name="Morales-Soto N."/>
            <person name="Norton S."/>
            <person name="Ogier J.C."/>
            <person name="Orchard S.S."/>
            <person name="Park D."/>
            <person name="Park Y."/>
            <person name="Qurollo B.A."/>
            <person name="Sugar D.R."/>
            <person name="Richards G.R."/>
            <person name="Rouy Z."/>
            <person name="Slominski B."/>
            <person name="Slominski K."/>
            <person name="Snyder H."/>
            <person name="Tjaden B.C."/>
            <person name="van der Hoeven R."/>
            <person name="Welch R.D."/>
            <person name="Wheeler C."/>
            <person name="Xiang B."/>
            <person name="Barbazuk B."/>
            <person name="Gaudriault S."/>
            <person name="Goodner B."/>
            <person name="Slater S.C."/>
            <person name="Forst S."/>
            <person name="Goldman B.S."/>
            <person name="Goodrich-Blair H."/>
        </authorList>
    </citation>
    <scope>NUCLEOTIDE SEQUENCE [LARGE SCALE GENOMIC DNA]</scope>
    <source>
        <strain evidence="7">ATCC 19061 / DSM 3370 / CCUG 14189 / LMG 1036 / NCIMB 9965 / AN6</strain>
    </source>
</reference>
<feature type="transmembrane region" description="Helical" evidence="4">
    <location>
        <begin position="80"/>
        <end position="100"/>
    </location>
</feature>
<feature type="transmembrane region" description="Helical" evidence="4">
    <location>
        <begin position="300"/>
        <end position="320"/>
    </location>
</feature>
<keyword evidence="3 4" id="KW-0472">Membrane</keyword>
<keyword evidence="1 4" id="KW-0812">Transmembrane</keyword>
<dbReference type="Gene3D" id="1.20.1250.20">
    <property type="entry name" value="MFS general substrate transporter like domains"/>
    <property type="match status" value="1"/>
</dbReference>
<accession>D3VDM1</accession>
<name>D3VDM1_XENNA</name>
<feature type="transmembrane region" description="Helical" evidence="4">
    <location>
        <begin position="251"/>
        <end position="269"/>
    </location>
</feature>
<dbReference type="InterPro" id="IPR011701">
    <property type="entry name" value="MFS"/>
</dbReference>
<dbReference type="PANTHER" id="PTHR23531">
    <property type="entry name" value="QUINOLENE RESISTANCE PROTEIN NORA"/>
    <property type="match status" value="1"/>
</dbReference>
<feature type="transmembrane region" description="Helical" evidence="4">
    <location>
        <begin position="364"/>
        <end position="384"/>
    </location>
</feature>
<dbReference type="STRING" id="406817.XNC1_4238"/>